<reference evidence="2" key="1">
    <citation type="submission" date="2018-11" db="EMBL/GenBank/DDBJ databases">
        <authorList>
            <consortium name="Pathogen Informatics"/>
        </authorList>
    </citation>
    <scope>NUCLEOTIDE SEQUENCE</scope>
</reference>
<comment type="caution">
    <text evidence="2">The sequence shown here is derived from an EMBL/GenBank/DDBJ whole genome shotgun (WGS) entry which is preliminary data.</text>
</comment>
<sequence>MKISGREHSRLASLHTFTLSKIGILLELLVMTAYRLQLSRKPRRMHFWKPLFLQVFQKSTDKLNLRLNQWLVRWLQKLQKHQENQ</sequence>
<keyword evidence="1" id="KW-0812">Transmembrane</keyword>
<dbReference type="AlphaFoldDB" id="A0A448WVD3"/>
<feature type="transmembrane region" description="Helical" evidence="1">
    <location>
        <begin position="12"/>
        <end position="36"/>
    </location>
</feature>
<dbReference type="Proteomes" id="UP000784294">
    <property type="component" value="Unassembled WGS sequence"/>
</dbReference>
<protein>
    <submittedName>
        <fullName evidence="2">Uncharacterized protein</fullName>
    </submittedName>
</protein>
<keyword evidence="3" id="KW-1185">Reference proteome</keyword>
<evidence type="ECO:0000313" key="2">
    <source>
        <dbReference type="EMBL" id="VEL21192.1"/>
    </source>
</evidence>
<evidence type="ECO:0000313" key="3">
    <source>
        <dbReference type="Proteomes" id="UP000784294"/>
    </source>
</evidence>
<keyword evidence="1" id="KW-1133">Transmembrane helix</keyword>
<keyword evidence="1" id="KW-0472">Membrane</keyword>
<name>A0A448WVD3_9PLAT</name>
<proteinExistence type="predicted"/>
<evidence type="ECO:0000256" key="1">
    <source>
        <dbReference type="SAM" id="Phobius"/>
    </source>
</evidence>
<accession>A0A448WVD3</accession>
<dbReference type="EMBL" id="CAAALY010050056">
    <property type="protein sequence ID" value="VEL21192.1"/>
    <property type="molecule type" value="Genomic_DNA"/>
</dbReference>
<gene>
    <name evidence="2" type="ORF">PXEA_LOCUS14632</name>
</gene>
<organism evidence="2 3">
    <name type="scientific">Protopolystoma xenopodis</name>
    <dbReference type="NCBI Taxonomy" id="117903"/>
    <lineage>
        <taxon>Eukaryota</taxon>
        <taxon>Metazoa</taxon>
        <taxon>Spiralia</taxon>
        <taxon>Lophotrochozoa</taxon>
        <taxon>Platyhelminthes</taxon>
        <taxon>Monogenea</taxon>
        <taxon>Polyopisthocotylea</taxon>
        <taxon>Polystomatidea</taxon>
        <taxon>Polystomatidae</taxon>
        <taxon>Protopolystoma</taxon>
    </lineage>
</organism>